<accession>A0A9N8F4F2</accession>
<dbReference type="InterPro" id="IPR000210">
    <property type="entry name" value="BTB/POZ_dom"/>
</dbReference>
<dbReference type="PROSITE" id="PS50097">
    <property type="entry name" value="BTB"/>
    <property type="match status" value="1"/>
</dbReference>
<evidence type="ECO:0000256" key="1">
    <source>
        <dbReference type="SAM" id="MobiDB-lite"/>
    </source>
</evidence>
<evidence type="ECO:0000313" key="4">
    <source>
        <dbReference type="Proteomes" id="UP001153069"/>
    </source>
</evidence>
<feature type="compositionally biased region" description="Gly residues" evidence="1">
    <location>
        <begin position="32"/>
        <end position="41"/>
    </location>
</feature>
<feature type="compositionally biased region" description="Basic and acidic residues" evidence="1">
    <location>
        <begin position="76"/>
        <end position="98"/>
    </location>
</feature>
<proteinExistence type="predicted"/>
<dbReference type="CDD" id="cd18186">
    <property type="entry name" value="BTB_POZ_ZBTB_KLHL-like"/>
    <property type="match status" value="1"/>
</dbReference>
<dbReference type="AlphaFoldDB" id="A0A9N8F4F2"/>
<gene>
    <name evidence="3" type="ORF">SEMRO_3584_G349360.1</name>
</gene>
<feature type="domain" description="BTB" evidence="2">
    <location>
        <begin position="161"/>
        <end position="241"/>
    </location>
</feature>
<dbReference type="Proteomes" id="UP001153069">
    <property type="component" value="Unassembled WGS sequence"/>
</dbReference>
<dbReference type="EMBL" id="CAICTM010003582">
    <property type="protein sequence ID" value="CAB9531474.1"/>
    <property type="molecule type" value="Genomic_DNA"/>
</dbReference>
<dbReference type="Pfam" id="PF00651">
    <property type="entry name" value="BTB"/>
    <property type="match status" value="1"/>
</dbReference>
<name>A0A9N8F4F2_9STRA</name>
<dbReference type="InterPro" id="IPR011333">
    <property type="entry name" value="SKP1/BTB/POZ_sf"/>
</dbReference>
<sequence length="463" mass="51173">MEFEYDKFDELDDFGGGLVDGENGDDESLDDGFGGFDGYGVNGVSRSDDFHSSPPRASRTAALLELDAFPYATPPSERRSSHEKDDTAVMDRSDDKSPAKVASSPSDVGLQPAAASATKKRKSPVQESSNDDSQPEPKNLKKEPKPDLSWSVDAKNSATYTDWAIEITALRQSPTIYHVHKCILVTGERNSAYFAKAFLNESSKSNDIQTSTTRVKLCFCVARDFSHLLDYIYLSPGEVQSFLKDLEPKKTAALWYLADYFGVRSLPIEEKVMGDMSIDSVHCYYVWANLLRHDPLKKTSTHFLAKEIANNGITIDSSALFENVTLWLDVLAHDCVRSGGEVSLRLSKVVAALYQNSPDTMDLPTFQMLTDEKILPTIDSSVALVLCDMEESLEADTKPGGKDDSGGEVLSSLQQRCAIAFSHSPPTDDDKELVSLLNQRKKSFCVQVCVMSMKNQREHANKN</sequence>
<organism evidence="3 4">
    <name type="scientific">Seminavis robusta</name>
    <dbReference type="NCBI Taxonomy" id="568900"/>
    <lineage>
        <taxon>Eukaryota</taxon>
        <taxon>Sar</taxon>
        <taxon>Stramenopiles</taxon>
        <taxon>Ochrophyta</taxon>
        <taxon>Bacillariophyta</taxon>
        <taxon>Bacillariophyceae</taxon>
        <taxon>Bacillariophycidae</taxon>
        <taxon>Naviculales</taxon>
        <taxon>Naviculaceae</taxon>
        <taxon>Seminavis</taxon>
    </lineage>
</organism>
<reference evidence="3" key="1">
    <citation type="submission" date="2020-06" db="EMBL/GenBank/DDBJ databases">
        <authorList>
            <consortium name="Plant Systems Biology data submission"/>
        </authorList>
    </citation>
    <scope>NUCLEOTIDE SEQUENCE</scope>
    <source>
        <strain evidence="3">D6</strain>
    </source>
</reference>
<feature type="region of interest" description="Disordered" evidence="1">
    <location>
        <begin position="13"/>
        <end position="151"/>
    </location>
</feature>
<comment type="caution">
    <text evidence="3">The sequence shown here is derived from an EMBL/GenBank/DDBJ whole genome shotgun (WGS) entry which is preliminary data.</text>
</comment>
<evidence type="ECO:0000313" key="3">
    <source>
        <dbReference type="EMBL" id="CAB9531474.1"/>
    </source>
</evidence>
<evidence type="ECO:0000259" key="2">
    <source>
        <dbReference type="PROSITE" id="PS50097"/>
    </source>
</evidence>
<keyword evidence="4" id="KW-1185">Reference proteome</keyword>
<dbReference type="Gene3D" id="3.30.710.10">
    <property type="entry name" value="Potassium Channel Kv1.1, Chain A"/>
    <property type="match status" value="1"/>
</dbReference>
<protein>
    <recommendedName>
        <fullName evidence="2">BTB domain-containing protein</fullName>
    </recommendedName>
</protein>